<dbReference type="EMBL" id="DS113610">
    <property type="protein sequence ID" value="EAY00194.1"/>
    <property type="molecule type" value="Genomic_DNA"/>
</dbReference>
<dbReference type="CDD" id="cd00590">
    <property type="entry name" value="RRM_SF"/>
    <property type="match status" value="1"/>
</dbReference>
<dbReference type="InParanoid" id="A2F4I5"/>
<dbReference type="VEuPathDB" id="TrichDB:TVAG_007240"/>
<feature type="coiled-coil region" evidence="2">
    <location>
        <begin position="144"/>
        <end position="253"/>
    </location>
</feature>
<dbReference type="Proteomes" id="UP000001542">
    <property type="component" value="Unassembled WGS sequence"/>
</dbReference>
<sequence length="366" mass="42750">MQAVSSSSYSKQKELKFAYDYDQGFSKLISIVQAPVVDFDKTTRPLANTYIDPVLHNAEFLEDQKMRLEFDIEKLRKHNEQLKIQKRDLKKLIVQQNLGEVGRLQAQVLYSQTKAEELGQMRQDAIDNAHKIEELKDVTHNDIIDSLKHEIKLLKMEVTNLTTKLQSNDKKLKFINDKREEMIYSELYDTIEHQKRKIQKLKVKLKSEVSRHQDLKDELRSIGPIQSLSLNVIIELKKKLKYATKRYKRAKEEYIMERSAQINDIKVAEELMIRVKEEKELNQNNTTITITNLPPTISTQLLRMLFETCGVIESISISSEVNSKEVSAEISYQTHEQAVAAMKTFDGKDLDDNHKIHIEWYQKKVK</sequence>
<feature type="domain" description="RRM" evidence="3">
    <location>
        <begin position="286"/>
        <end position="363"/>
    </location>
</feature>
<dbReference type="Gene3D" id="3.30.70.330">
    <property type="match status" value="1"/>
</dbReference>
<dbReference type="RefSeq" id="XP_001313123.1">
    <property type="nucleotide sequence ID" value="XM_001313122.1"/>
</dbReference>
<protein>
    <recommendedName>
        <fullName evidence="3">RRM domain-containing protein</fullName>
    </recommendedName>
</protein>
<dbReference type="GO" id="GO:0003723">
    <property type="term" value="F:RNA binding"/>
    <property type="evidence" value="ECO:0007669"/>
    <property type="project" value="UniProtKB-UniRule"/>
</dbReference>
<evidence type="ECO:0000313" key="5">
    <source>
        <dbReference type="Proteomes" id="UP000001542"/>
    </source>
</evidence>
<gene>
    <name evidence="4" type="ORF">TVAG_007240</name>
</gene>
<dbReference type="SMR" id="A2F4I5"/>
<dbReference type="VEuPathDB" id="TrichDB:TVAGG3_0422120"/>
<keyword evidence="1" id="KW-0694">RNA-binding</keyword>
<dbReference type="AlphaFoldDB" id="A2F4I5"/>
<evidence type="ECO:0000256" key="2">
    <source>
        <dbReference type="SAM" id="Coils"/>
    </source>
</evidence>
<feature type="coiled-coil region" evidence="2">
    <location>
        <begin position="58"/>
        <end position="95"/>
    </location>
</feature>
<dbReference type="KEGG" id="tva:4758013"/>
<dbReference type="SUPFAM" id="SSF54928">
    <property type="entry name" value="RNA-binding domain, RBD"/>
    <property type="match status" value="1"/>
</dbReference>
<dbReference type="Pfam" id="PF00076">
    <property type="entry name" value="RRM_1"/>
    <property type="match status" value="1"/>
</dbReference>
<dbReference type="InterPro" id="IPR000504">
    <property type="entry name" value="RRM_dom"/>
</dbReference>
<dbReference type="InterPro" id="IPR012677">
    <property type="entry name" value="Nucleotide-bd_a/b_plait_sf"/>
</dbReference>
<evidence type="ECO:0000259" key="3">
    <source>
        <dbReference type="PROSITE" id="PS50102"/>
    </source>
</evidence>
<name>A2F4I5_TRIV3</name>
<dbReference type="SMART" id="SM00360">
    <property type="entry name" value="RRM"/>
    <property type="match status" value="1"/>
</dbReference>
<keyword evidence="2" id="KW-0175">Coiled coil</keyword>
<keyword evidence="5" id="KW-1185">Reference proteome</keyword>
<evidence type="ECO:0000313" key="4">
    <source>
        <dbReference type="EMBL" id="EAY00194.1"/>
    </source>
</evidence>
<accession>A2F4I5</accession>
<reference evidence="4" key="1">
    <citation type="submission" date="2006-10" db="EMBL/GenBank/DDBJ databases">
        <authorList>
            <person name="Amadeo P."/>
            <person name="Zhao Q."/>
            <person name="Wortman J."/>
            <person name="Fraser-Liggett C."/>
            <person name="Carlton J."/>
        </authorList>
    </citation>
    <scope>NUCLEOTIDE SEQUENCE</scope>
    <source>
        <strain evidence="4">G3</strain>
    </source>
</reference>
<dbReference type="InterPro" id="IPR035979">
    <property type="entry name" value="RBD_domain_sf"/>
</dbReference>
<proteinExistence type="predicted"/>
<organism evidence="4 5">
    <name type="scientific">Trichomonas vaginalis (strain ATCC PRA-98 / G3)</name>
    <dbReference type="NCBI Taxonomy" id="412133"/>
    <lineage>
        <taxon>Eukaryota</taxon>
        <taxon>Metamonada</taxon>
        <taxon>Parabasalia</taxon>
        <taxon>Trichomonadida</taxon>
        <taxon>Trichomonadidae</taxon>
        <taxon>Trichomonas</taxon>
    </lineage>
</organism>
<reference evidence="4" key="2">
    <citation type="journal article" date="2007" name="Science">
        <title>Draft genome sequence of the sexually transmitted pathogen Trichomonas vaginalis.</title>
        <authorList>
            <person name="Carlton J.M."/>
            <person name="Hirt R.P."/>
            <person name="Silva J.C."/>
            <person name="Delcher A.L."/>
            <person name="Schatz M."/>
            <person name="Zhao Q."/>
            <person name="Wortman J.R."/>
            <person name="Bidwell S.L."/>
            <person name="Alsmark U.C.M."/>
            <person name="Besteiro S."/>
            <person name="Sicheritz-Ponten T."/>
            <person name="Noel C.J."/>
            <person name="Dacks J.B."/>
            <person name="Foster P.G."/>
            <person name="Simillion C."/>
            <person name="Van de Peer Y."/>
            <person name="Miranda-Saavedra D."/>
            <person name="Barton G.J."/>
            <person name="Westrop G.D."/>
            <person name="Mueller S."/>
            <person name="Dessi D."/>
            <person name="Fiori P.L."/>
            <person name="Ren Q."/>
            <person name="Paulsen I."/>
            <person name="Zhang H."/>
            <person name="Bastida-Corcuera F.D."/>
            <person name="Simoes-Barbosa A."/>
            <person name="Brown M.T."/>
            <person name="Hayes R.D."/>
            <person name="Mukherjee M."/>
            <person name="Okumura C.Y."/>
            <person name="Schneider R."/>
            <person name="Smith A.J."/>
            <person name="Vanacova S."/>
            <person name="Villalvazo M."/>
            <person name="Haas B.J."/>
            <person name="Pertea M."/>
            <person name="Feldblyum T.V."/>
            <person name="Utterback T.R."/>
            <person name="Shu C.L."/>
            <person name="Osoegawa K."/>
            <person name="de Jong P.J."/>
            <person name="Hrdy I."/>
            <person name="Horvathova L."/>
            <person name="Zubacova Z."/>
            <person name="Dolezal P."/>
            <person name="Malik S.B."/>
            <person name="Logsdon J.M. Jr."/>
            <person name="Henze K."/>
            <person name="Gupta A."/>
            <person name="Wang C.C."/>
            <person name="Dunne R.L."/>
            <person name="Upcroft J.A."/>
            <person name="Upcroft P."/>
            <person name="White O."/>
            <person name="Salzberg S.L."/>
            <person name="Tang P."/>
            <person name="Chiu C.-H."/>
            <person name="Lee Y.-S."/>
            <person name="Embley T.M."/>
            <person name="Coombs G.H."/>
            <person name="Mottram J.C."/>
            <person name="Tachezy J."/>
            <person name="Fraser-Liggett C.M."/>
            <person name="Johnson P.J."/>
        </authorList>
    </citation>
    <scope>NUCLEOTIDE SEQUENCE [LARGE SCALE GENOMIC DNA]</scope>
    <source>
        <strain evidence="4">G3</strain>
    </source>
</reference>
<evidence type="ECO:0000256" key="1">
    <source>
        <dbReference type="PROSITE-ProRule" id="PRU00176"/>
    </source>
</evidence>
<dbReference type="PROSITE" id="PS50102">
    <property type="entry name" value="RRM"/>
    <property type="match status" value="1"/>
</dbReference>